<evidence type="ECO:0000256" key="1">
    <source>
        <dbReference type="SAM" id="Phobius"/>
    </source>
</evidence>
<dbReference type="Proteomes" id="UP000240957">
    <property type="component" value="Unassembled WGS sequence"/>
</dbReference>
<protein>
    <submittedName>
        <fullName evidence="3">Uncharacterized protein</fullName>
    </submittedName>
</protein>
<sequence length="181" mass="21280">MPLKIVFRYFFAFVIFLVSLILIWTTSVKTVEVFNAPHVKATSTQLSSTPAQEFRLIGNNQKPDQKLFITIPNQGYVATISCIHYMDSLCTDQDNQHQFRKINSIKLINYKSNQYIQHIDFTNTQTLQKKSFDFTEQQISDFYTADTEKLKFQLIPLFFFSLFAIYVSVRILRNFKTFLNK</sequence>
<accession>A0A371YVB4</accession>
<dbReference type="EMBL" id="JBHRSF010000071">
    <property type="protein sequence ID" value="MFC2996726.1"/>
    <property type="molecule type" value="Genomic_DNA"/>
</dbReference>
<dbReference type="EMBL" id="PYIX02000001">
    <property type="protein sequence ID" value="RFC85372.1"/>
    <property type="molecule type" value="Genomic_DNA"/>
</dbReference>
<feature type="transmembrane region" description="Helical" evidence="1">
    <location>
        <begin position="7"/>
        <end position="25"/>
    </location>
</feature>
<keyword evidence="1" id="KW-0812">Transmembrane</keyword>
<proteinExistence type="predicted"/>
<reference evidence="2" key="4">
    <citation type="submission" date="2024-09" db="EMBL/GenBank/DDBJ databases">
        <authorList>
            <person name="Sun Q."/>
            <person name="Mori K."/>
        </authorList>
    </citation>
    <scope>NUCLEOTIDE SEQUENCE</scope>
    <source>
        <strain evidence="2">KCTC 62575</strain>
    </source>
</reference>
<evidence type="ECO:0000313" key="2">
    <source>
        <dbReference type="EMBL" id="MFC2996726.1"/>
    </source>
</evidence>
<reference evidence="5" key="3">
    <citation type="journal article" date="2019" name="Int. J. Syst. Evol. Microbiol.">
        <title>The Global Catalogue of Microorganisms (GCM) 10K type strain sequencing project: providing services to taxonomists for standard genome sequencing and annotation.</title>
        <authorList>
            <consortium name="The Broad Institute Genomics Platform"/>
            <consortium name="The Broad Institute Genome Sequencing Center for Infectious Disease"/>
            <person name="Wu L."/>
            <person name="Ma J."/>
        </authorList>
    </citation>
    <scope>NUCLEOTIDE SEQUENCE [LARGE SCALE GENOMIC DNA]</scope>
    <source>
        <strain evidence="5">KCTC 62575</strain>
    </source>
</reference>
<dbReference type="OrthoDB" id="6711477at2"/>
<name>A0A371YVB4_9GAMM</name>
<dbReference type="Proteomes" id="UP001595455">
    <property type="component" value="Unassembled WGS sequence"/>
</dbReference>
<dbReference type="AlphaFoldDB" id="A0A371YVB4"/>
<gene>
    <name evidence="2" type="ORF">ACFODO_15945</name>
    <name evidence="3" type="ORF">C9E89_000125</name>
</gene>
<evidence type="ECO:0000313" key="3">
    <source>
        <dbReference type="EMBL" id="RFC85372.1"/>
    </source>
</evidence>
<reference evidence="3 4" key="2">
    <citation type="submission" date="2018-08" db="EMBL/GenBank/DDBJ databases">
        <title>The draft genome of Acinetobacter sichuanensis strain WCHAc060041.</title>
        <authorList>
            <person name="Qin J."/>
            <person name="Feng Y."/>
            <person name="Zong Z."/>
        </authorList>
    </citation>
    <scope>NUCLEOTIDE SEQUENCE [LARGE SCALE GENOMIC DNA]</scope>
    <source>
        <strain evidence="3 4">WCHAc060041</strain>
    </source>
</reference>
<dbReference type="RefSeq" id="WP_107006419.1">
    <property type="nucleotide sequence ID" value="NZ_JBHRSF010000071.1"/>
</dbReference>
<feature type="transmembrane region" description="Helical" evidence="1">
    <location>
        <begin position="152"/>
        <end position="172"/>
    </location>
</feature>
<comment type="caution">
    <text evidence="3">The sequence shown here is derived from an EMBL/GenBank/DDBJ whole genome shotgun (WGS) entry which is preliminary data.</text>
</comment>
<keyword evidence="1" id="KW-1133">Transmembrane helix</keyword>
<evidence type="ECO:0000313" key="5">
    <source>
        <dbReference type="Proteomes" id="UP001595455"/>
    </source>
</evidence>
<organism evidence="3 4">
    <name type="scientific">Acinetobacter sichuanensis</name>
    <dbReference type="NCBI Taxonomy" id="2136183"/>
    <lineage>
        <taxon>Bacteria</taxon>
        <taxon>Pseudomonadati</taxon>
        <taxon>Pseudomonadota</taxon>
        <taxon>Gammaproteobacteria</taxon>
        <taxon>Moraxellales</taxon>
        <taxon>Moraxellaceae</taxon>
        <taxon>Acinetobacter</taxon>
    </lineage>
</organism>
<evidence type="ECO:0000313" key="4">
    <source>
        <dbReference type="Proteomes" id="UP000240957"/>
    </source>
</evidence>
<reference evidence="2" key="1">
    <citation type="journal article" date="2014" name="Int. J. Syst. Evol. Microbiol.">
        <title>Complete genome of a new Firmicutes species belonging to the dominant human colonic microbiota ('Ruminococcus bicirculans') reveals two chromosomes and a selective capacity to utilize plant glucans.</title>
        <authorList>
            <consortium name="NISC Comparative Sequencing Program"/>
            <person name="Wegmann U."/>
            <person name="Louis P."/>
            <person name="Goesmann A."/>
            <person name="Henrissat B."/>
            <person name="Duncan S.H."/>
            <person name="Flint H.J."/>
        </authorList>
    </citation>
    <scope>NUCLEOTIDE SEQUENCE</scope>
    <source>
        <strain evidence="2">KCTC 62575</strain>
    </source>
</reference>
<keyword evidence="5" id="KW-1185">Reference proteome</keyword>
<keyword evidence="1" id="KW-0472">Membrane</keyword>